<sequence length="390" mass="43577">MSAKAKEEQGIQQMVAECFNNWRVMGAHLTALTTKSEAVASAESKLLKENAALRQQLNDAQTHIFALQPFHEDLTPEDINDAFKKVVDGVQAWAQDTCQKLPTTAEQCSNHVRRMARADPRGVHKFQGLVRAELDISVAMTLSETDEDILVAMMMRALHSHVFGHPRGKLFGCMPSETAMCHRIAEALATTVTKKRDAVAISNWNAGALTALVSTQCFEWEQKKQLMETAAIISQLFGIFCPEDRFGEFHRDILESSRAVPTKSSSTFTNIARELDKTRRISTSPEFFANVNKMRCEDVLNNRKRFDLAKVSSGSKHGYVEEHLEPICLLSPGITMVHVSRMSESNKNPHVKTVRPPRMLVAWGGQAAMETFCTGKPPTLTHQFCLVKLH</sequence>
<comment type="caution">
    <text evidence="1">The sequence shown here is derived from an EMBL/GenBank/DDBJ whole genome shotgun (WGS) entry which is preliminary data.</text>
</comment>
<dbReference type="EMBL" id="MU251245">
    <property type="protein sequence ID" value="KAG9257748.1"/>
    <property type="molecule type" value="Genomic_DNA"/>
</dbReference>
<proteinExistence type="predicted"/>
<organism evidence="1 2">
    <name type="scientific">Emericellopsis atlantica</name>
    <dbReference type="NCBI Taxonomy" id="2614577"/>
    <lineage>
        <taxon>Eukaryota</taxon>
        <taxon>Fungi</taxon>
        <taxon>Dikarya</taxon>
        <taxon>Ascomycota</taxon>
        <taxon>Pezizomycotina</taxon>
        <taxon>Sordariomycetes</taxon>
        <taxon>Hypocreomycetidae</taxon>
        <taxon>Hypocreales</taxon>
        <taxon>Bionectriaceae</taxon>
        <taxon>Emericellopsis</taxon>
    </lineage>
</organism>
<dbReference type="Proteomes" id="UP000887229">
    <property type="component" value="Unassembled WGS sequence"/>
</dbReference>
<keyword evidence="2" id="KW-1185">Reference proteome</keyword>
<dbReference type="OrthoDB" id="4755094at2759"/>
<dbReference type="RefSeq" id="XP_046121672.1">
    <property type="nucleotide sequence ID" value="XM_046266972.1"/>
</dbReference>
<dbReference type="AlphaFoldDB" id="A0A9P7ZUA3"/>
<name>A0A9P7ZUA3_9HYPO</name>
<evidence type="ECO:0000313" key="1">
    <source>
        <dbReference type="EMBL" id="KAG9257748.1"/>
    </source>
</evidence>
<dbReference type="GeneID" id="70297875"/>
<gene>
    <name evidence="1" type="ORF">F5Z01DRAFT_747772</name>
</gene>
<evidence type="ECO:0000313" key="2">
    <source>
        <dbReference type="Proteomes" id="UP000887229"/>
    </source>
</evidence>
<protein>
    <submittedName>
        <fullName evidence="1">Uncharacterized protein</fullName>
    </submittedName>
</protein>
<reference evidence="1" key="1">
    <citation type="journal article" date="2021" name="IMA Fungus">
        <title>Genomic characterization of three marine fungi, including Emericellopsis atlantica sp. nov. with signatures of a generalist lifestyle and marine biomass degradation.</title>
        <authorList>
            <person name="Hagestad O.C."/>
            <person name="Hou L."/>
            <person name="Andersen J.H."/>
            <person name="Hansen E.H."/>
            <person name="Altermark B."/>
            <person name="Li C."/>
            <person name="Kuhnert E."/>
            <person name="Cox R.J."/>
            <person name="Crous P.W."/>
            <person name="Spatafora J.W."/>
            <person name="Lail K."/>
            <person name="Amirebrahimi M."/>
            <person name="Lipzen A."/>
            <person name="Pangilinan J."/>
            <person name="Andreopoulos W."/>
            <person name="Hayes R.D."/>
            <person name="Ng V."/>
            <person name="Grigoriev I.V."/>
            <person name="Jackson S.A."/>
            <person name="Sutton T.D.S."/>
            <person name="Dobson A.D.W."/>
            <person name="Rama T."/>
        </authorList>
    </citation>
    <scope>NUCLEOTIDE SEQUENCE</scope>
    <source>
        <strain evidence="1">TS7</strain>
    </source>
</reference>
<accession>A0A9P7ZUA3</accession>